<keyword evidence="1" id="KW-0472">Membrane</keyword>
<dbReference type="CDD" id="cd01949">
    <property type="entry name" value="GGDEF"/>
    <property type="match status" value="1"/>
</dbReference>
<gene>
    <name evidence="4" type="ORF">KAK06_08285</name>
</gene>
<comment type="caution">
    <text evidence="4">The sequence shown here is derived from an EMBL/GenBank/DDBJ whole genome shotgun (WGS) entry which is preliminary data.</text>
</comment>
<evidence type="ECO:0000256" key="1">
    <source>
        <dbReference type="SAM" id="Phobius"/>
    </source>
</evidence>
<keyword evidence="1" id="KW-1133">Transmembrane helix</keyword>
<dbReference type="PANTHER" id="PTHR44757">
    <property type="entry name" value="DIGUANYLATE CYCLASE DGCP"/>
    <property type="match status" value="1"/>
</dbReference>
<dbReference type="Pfam" id="PF00990">
    <property type="entry name" value="GGDEF"/>
    <property type="match status" value="1"/>
</dbReference>
<dbReference type="InterPro" id="IPR035919">
    <property type="entry name" value="EAL_sf"/>
</dbReference>
<keyword evidence="1" id="KW-0812">Transmembrane</keyword>
<name>A0A940YIZ7_9BURK</name>
<feature type="domain" description="EAL" evidence="2">
    <location>
        <begin position="389"/>
        <end position="643"/>
    </location>
</feature>
<accession>A0A940YIZ7</accession>
<dbReference type="PANTHER" id="PTHR44757:SF2">
    <property type="entry name" value="BIOFILM ARCHITECTURE MAINTENANCE PROTEIN MBAA"/>
    <property type="match status" value="1"/>
</dbReference>
<evidence type="ECO:0000259" key="2">
    <source>
        <dbReference type="PROSITE" id="PS50883"/>
    </source>
</evidence>
<protein>
    <submittedName>
        <fullName evidence="4">EAL domain-containing protein</fullName>
    </submittedName>
</protein>
<dbReference type="AlphaFoldDB" id="A0A940YIZ7"/>
<feature type="domain" description="GGDEF" evidence="3">
    <location>
        <begin position="247"/>
        <end position="380"/>
    </location>
</feature>
<dbReference type="PROSITE" id="PS50887">
    <property type="entry name" value="GGDEF"/>
    <property type="match status" value="1"/>
</dbReference>
<dbReference type="EMBL" id="JAGQDE010000005">
    <property type="protein sequence ID" value="MBQ0958956.1"/>
    <property type="molecule type" value="Genomic_DNA"/>
</dbReference>
<dbReference type="Gene3D" id="3.30.70.270">
    <property type="match status" value="1"/>
</dbReference>
<dbReference type="SMART" id="SM00052">
    <property type="entry name" value="EAL"/>
    <property type="match status" value="1"/>
</dbReference>
<sequence length="652" mass="70458">MSLPADADGAVCTLNAQRPLLPHGEPTRPAPGSLAARLTWLSMWAAALALLVTGAALNLATYLMGREALLRQSAEQARLVAAQLGAAVAFNDRSAMGESLQSLEGVPSITRAMLHGAGGLLLGRYDRVGERSLPVASGLAPDTWVERLRVAAPVLLDGRELAHLELEVDTASLLQRSLVFGGVTMAVGAVALTMAWLFAVGVRRDMDRVERRLDDLAHRDPVTGLFNRHAATSHLQALIQSPGRPRRAFSLISIDLDDFKLINDTLGHAAGDAVLTRVAVRLQRGLRPGGQAYRFGGDEFVVICPCEQGLEEPAVYHRMVMDALAIEPLAEAPDMQLGASVGVARFPRDADDVAGLLQAGDIAMYAAKQRGKNQVAIFDPALRERTEQWMQTANDLRGALRRHELRLQFQPIMDLQTGRTIGAEALVRWQHPVRGWLLPGEFVPVAERSGLIAELGGWVLTEAAHQWVRWRDSGLGWLNLAVNVSPQQLRRGLLMQQFDQAIAASGADPRQLTVELTEHSLVETADGQIGLLEGLQQRGVQVAIDDFGTGLSSLSYLKRLPVNKLKIDRSFVAGMLDHEGDAAIVGATVAMAGAFGLQVVAEGIECEGQRRELAALGCHQGQGYWFSRPLSAADLEQRVRQEMAHAAAELAV</sequence>
<dbReference type="InterPro" id="IPR052155">
    <property type="entry name" value="Biofilm_reg_signaling"/>
</dbReference>
<dbReference type="InterPro" id="IPR043128">
    <property type="entry name" value="Rev_trsase/Diguanyl_cyclase"/>
</dbReference>
<dbReference type="Pfam" id="PF17152">
    <property type="entry name" value="CHASE8"/>
    <property type="match status" value="1"/>
</dbReference>
<dbReference type="RefSeq" id="WP_210801467.1">
    <property type="nucleotide sequence ID" value="NZ_JAGQDE010000005.1"/>
</dbReference>
<dbReference type="Pfam" id="PF00563">
    <property type="entry name" value="EAL"/>
    <property type="match status" value="1"/>
</dbReference>
<dbReference type="SUPFAM" id="SSF141868">
    <property type="entry name" value="EAL domain-like"/>
    <property type="match status" value="1"/>
</dbReference>
<proteinExistence type="predicted"/>
<dbReference type="InterPro" id="IPR029787">
    <property type="entry name" value="Nucleotide_cyclase"/>
</dbReference>
<dbReference type="PROSITE" id="PS50883">
    <property type="entry name" value="EAL"/>
    <property type="match status" value="1"/>
</dbReference>
<keyword evidence="5" id="KW-1185">Reference proteome</keyword>
<dbReference type="SMART" id="SM00267">
    <property type="entry name" value="GGDEF"/>
    <property type="match status" value="1"/>
</dbReference>
<dbReference type="InterPro" id="IPR000160">
    <property type="entry name" value="GGDEF_dom"/>
</dbReference>
<evidence type="ECO:0000313" key="5">
    <source>
        <dbReference type="Proteomes" id="UP000678374"/>
    </source>
</evidence>
<dbReference type="SUPFAM" id="SSF55073">
    <property type="entry name" value="Nucleotide cyclase"/>
    <property type="match status" value="1"/>
</dbReference>
<feature type="transmembrane region" description="Helical" evidence="1">
    <location>
        <begin position="41"/>
        <end position="63"/>
    </location>
</feature>
<feature type="transmembrane region" description="Helical" evidence="1">
    <location>
        <begin position="178"/>
        <end position="199"/>
    </location>
</feature>
<reference evidence="4" key="1">
    <citation type="submission" date="2021-04" db="EMBL/GenBank/DDBJ databases">
        <title>The genome sequence of Ideonella sp. 4Y11.</title>
        <authorList>
            <person name="Liu Y."/>
        </authorList>
    </citation>
    <scope>NUCLEOTIDE SEQUENCE</scope>
    <source>
        <strain evidence="4">4Y11</strain>
    </source>
</reference>
<organism evidence="4 5">
    <name type="scientific">Ideonella aquatica</name>
    <dbReference type="NCBI Taxonomy" id="2824119"/>
    <lineage>
        <taxon>Bacteria</taxon>
        <taxon>Pseudomonadati</taxon>
        <taxon>Pseudomonadota</taxon>
        <taxon>Betaproteobacteria</taxon>
        <taxon>Burkholderiales</taxon>
        <taxon>Sphaerotilaceae</taxon>
        <taxon>Ideonella</taxon>
    </lineage>
</organism>
<dbReference type="NCBIfam" id="TIGR00254">
    <property type="entry name" value="GGDEF"/>
    <property type="match status" value="1"/>
</dbReference>
<evidence type="ECO:0000313" key="4">
    <source>
        <dbReference type="EMBL" id="MBQ0958956.1"/>
    </source>
</evidence>
<dbReference type="Gene3D" id="3.20.20.450">
    <property type="entry name" value="EAL domain"/>
    <property type="match status" value="1"/>
</dbReference>
<dbReference type="InterPro" id="IPR033417">
    <property type="entry name" value="CHASE8"/>
</dbReference>
<dbReference type="InterPro" id="IPR001633">
    <property type="entry name" value="EAL_dom"/>
</dbReference>
<evidence type="ECO:0000259" key="3">
    <source>
        <dbReference type="PROSITE" id="PS50887"/>
    </source>
</evidence>
<dbReference type="CDD" id="cd01948">
    <property type="entry name" value="EAL"/>
    <property type="match status" value="1"/>
</dbReference>
<dbReference type="Proteomes" id="UP000678374">
    <property type="component" value="Unassembled WGS sequence"/>
</dbReference>